<name>A0AAU8BQK3_9VIBR</name>
<dbReference type="RefSeq" id="WP_353499709.1">
    <property type="nucleotide sequence ID" value="NZ_CP115921.1"/>
</dbReference>
<dbReference type="AlphaFoldDB" id="A0AAU8BQK3"/>
<evidence type="ECO:0000313" key="1">
    <source>
        <dbReference type="EMBL" id="XCD18565.1"/>
    </source>
</evidence>
<gene>
    <name evidence="1" type="ORF">PG915_17520</name>
</gene>
<dbReference type="EMBL" id="CP115921">
    <property type="protein sequence ID" value="XCD18565.1"/>
    <property type="molecule type" value="Genomic_DNA"/>
</dbReference>
<accession>A0AAU8BQK3</accession>
<sequence>MTKEQLLPQLFFRESHTNKLVSPTFDALGSIDPIMFQEWQNSKRELVLADVADTHWVKTCTEGYITEVVFHADGALNEYRLFDRFETQGRWFLADGILHVEIIKGENRYSFGVIGNADVNIHSAVEYKNDELHSYLKLAQIKPN</sequence>
<proteinExistence type="predicted"/>
<reference evidence="1" key="1">
    <citation type="submission" date="2023-01" db="EMBL/GenBank/DDBJ databases">
        <title>Vibrio sp. CB1-14 genome sequencing.</title>
        <authorList>
            <person name="Otstavnykh N."/>
            <person name="Isaeva M."/>
            <person name="Meleshko D."/>
        </authorList>
    </citation>
    <scope>NUCLEOTIDE SEQUENCE</scope>
    <source>
        <strain evidence="1">CB1-14</strain>
    </source>
</reference>
<organism evidence="1">
    <name type="scientific">Vibrio chaetopteri</name>
    <dbReference type="NCBI Taxonomy" id="3016528"/>
    <lineage>
        <taxon>Bacteria</taxon>
        <taxon>Pseudomonadati</taxon>
        <taxon>Pseudomonadota</taxon>
        <taxon>Gammaproteobacteria</taxon>
        <taxon>Vibrionales</taxon>
        <taxon>Vibrionaceae</taxon>
        <taxon>Vibrio</taxon>
    </lineage>
</organism>
<protein>
    <submittedName>
        <fullName evidence="1">Uncharacterized protein</fullName>
    </submittedName>
</protein>
<dbReference type="KEGG" id="vck:PG915_17520"/>